<accession>A0A1J1ISF4</accession>
<organism evidence="2 3">
    <name type="scientific">Clunio marinus</name>
    <dbReference type="NCBI Taxonomy" id="568069"/>
    <lineage>
        <taxon>Eukaryota</taxon>
        <taxon>Metazoa</taxon>
        <taxon>Ecdysozoa</taxon>
        <taxon>Arthropoda</taxon>
        <taxon>Hexapoda</taxon>
        <taxon>Insecta</taxon>
        <taxon>Pterygota</taxon>
        <taxon>Neoptera</taxon>
        <taxon>Endopterygota</taxon>
        <taxon>Diptera</taxon>
        <taxon>Nematocera</taxon>
        <taxon>Chironomoidea</taxon>
        <taxon>Chironomidae</taxon>
        <taxon>Clunio</taxon>
    </lineage>
</organism>
<sequence>MDDIPLQTLKVIEKVTSEEQVNNISVQIASVLRNFKPTVRSRREFEPDESVGFDTEFEKELNQIESEVDNIYLKESLPKIETELNLLVRDYKHLLTYYSKLNETDVKNQVELKESDEKIQEKLDRVVIVEDIRKSLLSEVRKLCLILDKTKVEYGQKLRRATSNFRDAIHYLNRGFEAERINNFETLEILRKLEHTLRNTVNECQNSQEYAKALEDELKKTKLSLQKCERDLEEHEKLSKKSSITIRNLEQELEIAKDRATNAEDNLARCQSKLGIRPKLRNFLNR</sequence>
<gene>
    <name evidence="2" type="primary">similar to Paramyosin</name>
    <name evidence="2" type="ORF">CLUMA_CG016567</name>
</gene>
<evidence type="ECO:0000256" key="1">
    <source>
        <dbReference type="SAM" id="Coils"/>
    </source>
</evidence>
<name>A0A1J1ISF4_9DIPT</name>
<keyword evidence="3" id="KW-1185">Reference proteome</keyword>
<evidence type="ECO:0000313" key="2">
    <source>
        <dbReference type="EMBL" id="CRL03165.1"/>
    </source>
</evidence>
<reference evidence="2 3" key="1">
    <citation type="submission" date="2015-04" db="EMBL/GenBank/DDBJ databases">
        <authorList>
            <person name="Syromyatnikov M.Y."/>
            <person name="Popov V.N."/>
        </authorList>
    </citation>
    <scope>NUCLEOTIDE SEQUENCE [LARGE SCALE GENOMIC DNA]</scope>
</reference>
<proteinExistence type="predicted"/>
<dbReference type="Proteomes" id="UP000183832">
    <property type="component" value="Unassembled WGS sequence"/>
</dbReference>
<feature type="coiled-coil region" evidence="1">
    <location>
        <begin position="197"/>
        <end position="273"/>
    </location>
</feature>
<evidence type="ECO:0000313" key="3">
    <source>
        <dbReference type="Proteomes" id="UP000183832"/>
    </source>
</evidence>
<protein>
    <submittedName>
        <fullName evidence="2">CLUMA_CG016567, isoform A</fullName>
    </submittedName>
</protein>
<keyword evidence="1" id="KW-0175">Coiled coil</keyword>
<dbReference type="STRING" id="568069.A0A1J1ISF4"/>
<dbReference type="EMBL" id="CVRI01000059">
    <property type="protein sequence ID" value="CRL03165.1"/>
    <property type="molecule type" value="Genomic_DNA"/>
</dbReference>
<dbReference type="AlphaFoldDB" id="A0A1J1ISF4"/>